<evidence type="ECO:0000313" key="4">
    <source>
        <dbReference type="Proteomes" id="UP000253034"/>
    </source>
</evidence>
<keyword evidence="1" id="KW-0472">Membrane</keyword>
<proteinExistence type="predicted"/>
<feature type="domain" description="CARDB" evidence="2">
    <location>
        <begin position="409"/>
        <end position="493"/>
    </location>
</feature>
<organism evidence="3 4">
    <name type="scientific">Anaerobacterium chartisolvens</name>
    <dbReference type="NCBI Taxonomy" id="1297424"/>
    <lineage>
        <taxon>Bacteria</taxon>
        <taxon>Bacillati</taxon>
        <taxon>Bacillota</taxon>
        <taxon>Clostridia</taxon>
        <taxon>Eubacteriales</taxon>
        <taxon>Oscillospiraceae</taxon>
        <taxon>Anaerobacterium</taxon>
    </lineage>
</organism>
<sequence length="805" mass="86763">MIFAILFQITASQVVFADDPLSITSPDITISGIEISGRSSSSNDIGEGDKFRLTFKLNNKNSTETLKNISVAINSSSSFSPVDSGSVKFLSKDLAPGSSDEVIFYLQYDGGSNTKLPLTIKYTRGDGTTVYEQSDFIAISGASSGGSSSPSPSYPSDTTKYAPQLIVAGDSLIPTGWAGGKLSFSLPVRNNSSYAAKNIVISPVIDDISGGLLSLDKMNLSVNAEAMKANEVREFPFSFDISPNAVAKVYPLKFSFQYANAYGNTFTSEQIIYVRIGNALKSPRIVVNSVVTDPSSIQPGNPFKLDITLRNQGNTPAKDVRVSLTGLKNDGISIIGSTDKRYIDGINGGKEAVLTYSLSCSPKLEGGSNGLTAKIEYKDESNTEHTEESQFFINSLGSTERANVEISGITSPEGSVKPSEDFQIAFDLLNSGTTDAVNVKVSVAGDKDIVPKSADTKILPSLKKGESQKLVFTMFASQDAVTKNYPVAVNVEYEIDQAGTKVKQSVSQYVGVYVDNGQGKSVPRIIVDKYSFEPSQIIAGENFTLDMSFMNTSKQTPIGNVKISISSDDGIFSPVDSSNTFFADSISPKGTIKRDVVLRPKSDAESKQYVLSVNYEYEDDKGNPYTSKDIISIPVIQTPRLVTGEISIYPEVFANQPVPISAEFFNMGKSILYNLIIKAEGDFQVQGSSYFVGNFEPGKSDMFDVTVVAASAGEAKGNIIFSFEDASGKPMEIRKDFTMNVMDMPPPPDMEGMNPENMKPEDANGGRLKLILFAAGGLVLLAGIIIATVIIRRKIKARKDLMLDE</sequence>
<gene>
    <name evidence="3" type="ORF">DFR58_11079</name>
</gene>
<dbReference type="InterPro" id="IPR011635">
    <property type="entry name" value="CARDB"/>
</dbReference>
<comment type="caution">
    <text evidence="3">The sequence shown here is derived from an EMBL/GenBank/DDBJ whole genome shotgun (WGS) entry which is preliminary data.</text>
</comment>
<dbReference type="Pfam" id="PF07705">
    <property type="entry name" value="CARDB"/>
    <property type="match status" value="1"/>
</dbReference>
<dbReference type="InterPro" id="IPR013783">
    <property type="entry name" value="Ig-like_fold"/>
</dbReference>
<dbReference type="Gene3D" id="2.60.40.10">
    <property type="entry name" value="Immunoglobulins"/>
    <property type="match status" value="2"/>
</dbReference>
<evidence type="ECO:0000313" key="3">
    <source>
        <dbReference type="EMBL" id="RCX16583.1"/>
    </source>
</evidence>
<protein>
    <recommendedName>
        <fullName evidence="2">CARDB domain-containing protein</fullName>
    </recommendedName>
</protein>
<dbReference type="PANTHER" id="PTHR35902:SF6">
    <property type="entry name" value="CONSERVED WITHIN P. AEROPHILUM"/>
    <property type="match status" value="1"/>
</dbReference>
<keyword evidence="4" id="KW-1185">Reference proteome</keyword>
<accession>A0A369B520</accession>
<name>A0A369B520_9FIRM</name>
<dbReference type="EMBL" id="QPJT01000010">
    <property type="protein sequence ID" value="RCX16583.1"/>
    <property type="molecule type" value="Genomic_DNA"/>
</dbReference>
<evidence type="ECO:0000256" key="1">
    <source>
        <dbReference type="SAM" id="Phobius"/>
    </source>
</evidence>
<reference evidence="3 4" key="1">
    <citation type="submission" date="2018-07" db="EMBL/GenBank/DDBJ databases">
        <title>Genomic Encyclopedia of Type Strains, Phase IV (KMG-IV): sequencing the most valuable type-strain genomes for metagenomic binning, comparative biology and taxonomic classification.</title>
        <authorList>
            <person name="Goeker M."/>
        </authorList>
    </citation>
    <scope>NUCLEOTIDE SEQUENCE [LARGE SCALE GENOMIC DNA]</scope>
    <source>
        <strain evidence="3 4">DSM 27016</strain>
    </source>
</reference>
<feature type="transmembrane region" description="Helical" evidence="1">
    <location>
        <begin position="770"/>
        <end position="791"/>
    </location>
</feature>
<evidence type="ECO:0000259" key="2">
    <source>
        <dbReference type="Pfam" id="PF07705"/>
    </source>
</evidence>
<keyword evidence="1" id="KW-0812">Transmembrane</keyword>
<dbReference type="PANTHER" id="PTHR35902">
    <property type="entry name" value="S-LAYER DOMAIN-LIKE PROTEIN-RELATED"/>
    <property type="match status" value="1"/>
</dbReference>
<dbReference type="AlphaFoldDB" id="A0A369B520"/>
<dbReference type="Proteomes" id="UP000253034">
    <property type="component" value="Unassembled WGS sequence"/>
</dbReference>
<keyword evidence="1" id="KW-1133">Transmembrane helix</keyword>